<organism evidence="2 3">
    <name type="scientific">Dibothriocephalus latus</name>
    <name type="common">Fish tapeworm</name>
    <name type="synonym">Diphyllobothrium latum</name>
    <dbReference type="NCBI Taxonomy" id="60516"/>
    <lineage>
        <taxon>Eukaryota</taxon>
        <taxon>Metazoa</taxon>
        <taxon>Spiralia</taxon>
        <taxon>Lophotrochozoa</taxon>
        <taxon>Platyhelminthes</taxon>
        <taxon>Cestoda</taxon>
        <taxon>Eucestoda</taxon>
        <taxon>Diphyllobothriidea</taxon>
        <taxon>Diphyllobothriidae</taxon>
        <taxon>Dibothriocephalus</taxon>
    </lineage>
</organism>
<evidence type="ECO:0000256" key="1">
    <source>
        <dbReference type="SAM" id="Coils"/>
    </source>
</evidence>
<keyword evidence="1" id="KW-0175">Coiled coil</keyword>
<evidence type="ECO:0000313" key="3">
    <source>
        <dbReference type="Proteomes" id="UP000281553"/>
    </source>
</evidence>
<gene>
    <name evidence="2" type="ORF">DILT_LOCUS18894</name>
</gene>
<evidence type="ECO:0000313" key="2">
    <source>
        <dbReference type="EMBL" id="VDN42726.1"/>
    </source>
</evidence>
<sequence>MDANISDLQARLEVAERLLVEQLPNVAREAMEHANATLEAERLQLQEELDRRLADCGSTHALSIAELEATRANLAAKLA</sequence>
<dbReference type="EMBL" id="UYRU01105496">
    <property type="protein sequence ID" value="VDN42726.1"/>
    <property type="molecule type" value="Genomic_DNA"/>
</dbReference>
<reference evidence="2 3" key="1">
    <citation type="submission" date="2018-11" db="EMBL/GenBank/DDBJ databases">
        <authorList>
            <consortium name="Pathogen Informatics"/>
        </authorList>
    </citation>
    <scope>NUCLEOTIDE SEQUENCE [LARGE SCALE GENOMIC DNA]</scope>
</reference>
<accession>A0A3P7RHR9</accession>
<keyword evidence="3" id="KW-1185">Reference proteome</keyword>
<dbReference type="AlphaFoldDB" id="A0A3P7RHR9"/>
<name>A0A3P7RHR9_DIBLA</name>
<proteinExistence type="predicted"/>
<dbReference type="Proteomes" id="UP000281553">
    <property type="component" value="Unassembled WGS sequence"/>
</dbReference>
<protein>
    <submittedName>
        <fullName evidence="2">Uncharacterized protein</fullName>
    </submittedName>
</protein>
<feature type="non-terminal residue" evidence="2">
    <location>
        <position position="79"/>
    </location>
</feature>
<feature type="coiled-coil region" evidence="1">
    <location>
        <begin position="28"/>
        <end position="55"/>
    </location>
</feature>